<organism evidence="1 2">
    <name type="scientific">Candidatus Faecivivens stercoravium</name>
    <dbReference type="NCBI Taxonomy" id="2840803"/>
    <lineage>
        <taxon>Bacteria</taxon>
        <taxon>Bacillati</taxon>
        <taxon>Bacillota</taxon>
        <taxon>Clostridia</taxon>
        <taxon>Eubacteriales</taxon>
        <taxon>Oscillospiraceae</taxon>
        <taxon>Oscillospiraceae incertae sedis</taxon>
        <taxon>Candidatus Faecivivens</taxon>
    </lineage>
</organism>
<sequence>MANEQRVRDILVNAGFEPVEDRGIIVKFAPANLSAAIANFFSMEFYVLQMCRDELVLVPFSKLSGTLEKSVTLEIPYAAIRSVEVSEEMLNDRITITTGTDVIAFTAQQKELSGWRTSSVLSWYMDGLKISSWHAENMDGTLKALRALGQPA</sequence>
<evidence type="ECO:0000313" key="2">
    <source>
        <dbReference type="Proteomes" id="UP000824241"/>
    </source>
</evidence>
<dbReference type="Proteomes" id="UP000824241">
    <property type="component" value="Unassembled WGS sequence"/>
</dbReference>
<reference evidence="1" key="1">
    <citation type="submission" date="2020-10" db="EMBL/GenBank/DDBJ databases">
        <authorList>
            <person name="Gilroy R."/>
        </authorList>
    </citation>
    <scope>NUCLEOTIDE SEQUENCE</scope>
    <source>
        <strain evidence="1">CHK189-12415</strain>
    </source>
</reference>
<evidence type="ECO:0000313" key="1">
    <source>
        <dbReference type="EMBL" id="HIR60673.1"/>
    </source>
</evidence>
<dbReference type="AlphaFoldDB" id="A0A9D1DXA8"/>
<name>A0A9D1DXA8_9FIRM</name>
<proteinExistence type="predicted"/>
<protein>
    <submittedName>
        <fullName evidence="1">Uncharacterized protein</fullName>
    </submittedName>
</protein>
<dbReference type="EMBL" id="DVHA01000122">
    <property type="protein sequence ID" value="HIR60673.1"/>
    <property type="molecule type" value="Genomic_DNA"/>
</dbReference>
<reference evidence="1" key="2">
    <citation type="journal article" date="2021" name="PeerJ">
        <title>Extensive microbial diversity within the chicken gut microbiome revealed by metagenomics and culture.</title>
        <authorList>
            <person name="Gilroy R."/>
            <person name="Ravi A."/>
            <person name="Getino M."/>
            <person name="Pursley I."/>
            <person name="Horton D.L."/>
            <person name="Alikhan N.F."/>
            <person name="Baker D."/>
            <person name="Gharbi K."/>
            <person name="Hall N."/>
            <person name="Watson M."/>
            <person name="Adriaenssens E.M."/>
            <person name="Foster-Nyarko E."/>
            <person name="Jarju S."/>
            <person name="Secka A."/>
            <person name="Antonio M."/>
            <person name="Oren A."/>
            <person name="Chaudhuri R.R."/>
            <person name="La Ragione R."/>
            <person name="Hildebrand F."/>
            <person name="Pallen M.J."/>
        </authorList>
    </citation>
    <scope>NUCLEOTIDE SEQUENCE</scope>
    <source>
        <strain evidence="1">CHK189-12415</strain>
    </source>
</reference>
<comment type="caution">
    <text evidence="1">The sequence shown here is derived from an EMBL/GenBank/DDBJ whole genome shotgun (WGS) entry which is preliminary data.</text>
</comment>
<accession>A0A9D1DXA8</accession>
<gene>
    <name evidence="1" type="ORF">IAB37_03760</name>
</gene>